<name>A0A2S1GGH4_9VIRU</name>
<organism evidence="1">
    <name type="scientific">Grapevine virus A</name>
    <dbReference type="NCBI Taxonomy" id="35288"/>
    <lineage>
        <taxon>Viruses</taxon>
        <taxon>Riboviria</taxon>
        <taxon>Orthornavirae</taxon>
        <taxon>Kitrinoviricota</taxon>
        <taxon>Alsuviricetes</taxon>
        <taxon>Tymovirales</taxon>
        <taxon>Betaflexiviridae</taxon>
        <taxon>Trivirinae</taxon>
        <taxon>Vitivirus</taxon>
        <taxon>Vitivirus alphavitis</taxon>
    </lineage>
</organism>
<sequence>MTSPDCTELSEFLSSGSVSGSASVGSLESLSHAQCIHLLSDLKDLGYQSIDSILYILGGGEAERFEIFRIFRRHGIGIGEALQLGVKKSLSNSPRSTLVILDDLLSRLGRGSAFLPCDLGATKGELIVTFHSSRLSVDLYVNNKKVVTRTVQAEGDISYVARRFEGYKGIVLRSSRR</sequence>
<reference evidence="1" key="1">
    <citation type="journal article" date="2018" name="Arch. Virol.">
        <title>Screening of some Croatian autochthonous grapevine varieties reveals a multitude of viruses, including novel ones.</title>
        <authorList>
            <person name="Voncina D."/>
            <person name="Almeida R.P.P."/>
        </authorList>
    </citation>
    <scope>NUCLEOTIDE SEQUENCE</scope>
    <source>
        <strain evidence="1">VB-108</strain>
    </source>
</reference>
<proteinExistence type="predicted"/>
<dbReference type="EMBL" id="MF979533">
    <property type="protein sequence ID" value="AWD84267.1"/>
    <property type="molecule type" value="Genomic_RNA"/>
</dbReference>
<evidence type="ECO:0000313" key="1">
    <source>
        <dbReference type="EMBL" id="AWD84267.1"/>
    </source>
</evidence>
<protein>
    <recommendedName>
        <fullName evidence="2">19 kDa protein</fullName>
    </recommendedName>
</protein>
<evidence type="ECO:0008006" key="2">
    <source>
        <dbReference type="Google" id="ProtNLM"/>
    </source>
</evidence>
<accession>A0A2S1GGH4</accession>